<dbReference type="AlphaFoldDB" id="A0A379GHM0"/>
<name>A0A379GHM0_PROMI</name>
<dbReference type="EMBL" id="UGTS01000006">
    <property type="protein sequence ID" value="SUC40538.1"/>
    <property type="molecule type" value="Genomic_DNA"/>
</dbReference>
<protein>
    <submittedName>
        <fullName evidence="1">Uncharacterized protein</fullName>
    </submittedName>
</protein>
<dbReference type="Proteomes" id="UP000254191">
    <property type="component" value="Unassembled WGS sequence"/>
</dbReference>
<sequence>MNEPLKSRIDFKQSTLQNEEISLKKGLDFNQDEQFVPYNPQLEHRKMKGV</sequence>
<proteinExistence type="predicted"/>
<evidence type="ECO:0000313" key="2">
    <source>
        <dbReference type="Proteomes" id="UP000254191"/>
    </source>
</evidence>
<accession>A0A379GHM0</accession>
<gene>
    <name evidence="1" type="ORF">NCTC11938_04839</name>
</gene>
<organism evidence="1 2">
    <name type="scientific">Proteus mirabilis</name>
    <dbReference type="NCBI Taxonomy" id="584"/>
    <lineage>
        <taxon>Bacteria</taxon>
        <taxon>Pseudomonadati</taxon>
        <taxon>Pseudomonadota</taxon>
        <taxon>Gammaproteobacteria</taxon>
        <taxon>Enterobacterales</taxon>
        <taxon>Morganellaceae</taxon>
        <taxon>Proteus</taxon>
    </lineage>
</organism>
<evidence type="ECO:0000313" key="1">
    <source>
        <dbReference type="EMBL" id="SUC40538.1"/>
    </source>
</evidence>
<reference evidence="1 2" key="1">
    <citation type="submission" date="2018-06" db="EMBL/GenBank/DDBJ databases">
        <authorList>
            <consortium name="Pathogen Informatics"/>
            <person name="Doyle S."/>
        </authorList>
    </citation>
    <scope>NUCLEOTIDE SEQUENCE [LARGE SCALE GENOMIC DNA]</scope>
    <source>
        <strain evidence="1 2">NCTC11938</strain>
    </source>
</reference>